<dbReference type="InterPro" id="IPR057744">
    <property type="entry name" value="OTAase-like"/>
</dbReference>
<keyword evidence="2" id="KW-0378">Hydrolase</keyword>
<dbReference type="Gene3D" id="2.30.40.10">
    <property type="entry name" value="Urease, subunit C, domain 1"/>
    <property type="match status" value="1"/>
</dbReference>
<dbReference type="PANTHER" id="PTHR43135:SF3">
    <property type="entry name" value="ALPHA-D-RIBOSE 1-METHYLPHOSPHONATE 5-TRIPHOSPHATE DIPHOSPHATASE"/>
    <property type="match status" value="1"/>
</dbReference>
<dbReference type="InterPro" id="IPR006680">
    <property type="entry name" value="Amidohydro-rel"/>
</dbReference>
<dbReference type="Gene3D" id="3.20.20.140">
    <property type="entry name" value="Metal-dependent hydrolases"/>
    <property type="match status" value="1"/>
</dbReference>
<dbReference type="InterPro" id="IPR032466">
    <property type="entry name" value="Metal_Hydrolase"/>
</dbReference>
<dbReference type="InterPro" id="IPR051781">
    <property type="entry name" value="Metallo-dep_Hydrolase"/>
</dbReference>
<proteinExistence type="predicted"/>
<protein>
    <submittedName>
        <fullName evidence="2">Hydrolase</fullName>
    </submittedName>
</protein>
<organism evidence="2 3">
    <name type="scientific">Pseudodonghicola xiamenensis</name>
    <dbReference type="NCBI Taxonomy" id="337702"/>
    <lineage>
        <taxon>Bacteria</taxon>
        <taxon>Pseudomonadati</taxon>
        <taxon>Pseudomonadota</taxon>
        <taxon>Alphaproteobacteria</taxon>
        <taxon>Rhodobacterales</taxon>
        <taxon>Paracoccaceae</taxon>
        <taxon>Pseudodonghicola</taxon>
    </lineage>
</organism>
<reference evidence="2" key="1">
    <citation type="journal article" date="2014" name="Int. J. Syst. Evol. Microbiol.">
        <title>Complete genome sequence of Corynebacterium casei LMG S-19264T (=DSM 44701T), isolated from a smear-ripened cheese.</title>
        <authorList>
            <consortium name="US DOE Joint Genome Institute (JGI-PGF)"/>
            <person name="Walter F."/>
            <person name="Albersmeier A."/>
            <person name="Kalinowski J."/>
            <person name="Ruckert C."/>
        </authorList>
    </citation>
    <scope>NUCLEOTIDE SEQUENCE</scope>
    <source>
        <strain evidence="2">CGMCC 1.7081</strain>
    </source>
</reference>
<evidence type="ECO:0000313" key="2">
    <source>
        <dbReference type="EMBL" id="GHG94815.1"/>
    </source>
</evidence>
<gene>
    <name evidence="2" type="ORF">GCM10010961_28080</name>
</gene>
<dbReference type="RefSeq" id="WP_028094262.1">
    <property type="nucleotide sequence ID" value="NZ_BNAP01000013.1"/>
</dbReference>
<name>A0A8J3H9V3_9RHOB</name>
<keyword evidence="3" id="KW-1185">Reference proteome</keyword>
<dbReference type="Proteomes" id="UP000611500">
    <property type="component" value="Unassembled WGS sequence"/>
</dbReference>
<accession>A0A8J3H9V3</accession>
<dbReference type="EMBL" id="BNAP01000013">
    <property type="protein sequence ID" value="GHG94815.1"/>
    <property type="molecule type" value="Genomic_DNA"/>
</dbReference>
<dbReference type="CDD" id="cd01299">
    <property type="entry name" value="Met_dep_hydrolase_A"/>
    <property type="match status" value="1"/>
</dbReference>
<comment type="caution">
    <text evidence="2">The sequence shown here is derived from an EMBL/GenBank/DDBJ whole genome shotgun (WGS) entry which is preliminary data.</text>
</comment>
<feature type="domain" description="Amidohydrolase-related" evidence="1">
    <location>
        <begin position="121"/>
        <end position="477"/>
    </location>
</feature>
<dbReference type="InterPro" id="IPR011059">
    <property type="entry name" value="Metal-dep_hydrolase_composite"/>
</dbReference>
<dbReference type="PANTHER" id="PTHR43135">
    <property type="entry name" value="ALPHA-D-RIBOSE 1-METHYLPHOSPHONATE 5-TRIPHOSPHATE DIPHOSPHATASE"/>
    <property type="match status" value="1"/>
</dbReference>
<evidence type="ECO:0000313" key="3">
    <source>
        <dbReference type="Proteomes" id="UP000611500"/>
    </source>
</evidence>
<evidence type="ECO:0000259" key="1">
    <source>
        <dbReference type="Pfam" id="PF01979"/>
    </source>
</evidence>
<reference evidence="2" key="2">
    <citation type="submission" date="2020-09" db="EMBL/GenBank/DDBJ databases">
        <authorList>
            <person name="Sun Q."/>
            <person name="Zhou Y."/>
        </authorList>
    </citation>
    <scope>NUCLEOTIDE SEQUENCE</scope>
    <source>
        <strain evidence="2">CGMCC 1.7081</strain>
    </source>
</reference>
<dbReference type="AlphaFoldDB" id="A0A8J3H9V3"/>
<dbReference type="SUPFAM" id="SSF51338">
    <property type="entry name" value="Composite domain of metallo-dependent hydrolases"/>
    <property type="match status" value="1"/>
</dbReference>
<dbReference type="GO" id="GO:0016810">
    <property type="term" value="F:hydrolase activity, acting on carbon-nitrogen (but not peptide) bonds"/>
    <property type="evidence" value="ECO:0007669"/>
    <property type="project" value="InterPro"/>
</dbReference>
<sequence>MCQACFEAATQSGAMHFCQCGTPETLAAMRRVEVDLSRRQMLGGMTSVVGMFAGFGLASKEAQAAGAGRPLLLTNLRFFDGTRLVLHDGIDILIRDGRIAALPARGQGPEDAEWIDCGGRTVVPGLIDTHWHTTLVAVSQIAAMTQDIGFVHLMAGREAGATLLRGFTTVRDVGGPSFGLKAAVDRGVVAGPRIFPAGAIISQTSGHGDFRLQNTLPMMPIDQPDYATKVGVSALADGVPEVLRRTREQLMKGASQIKIAAGGGVASKYDPLESLQFTEAEMSAAVDAARDWGTYVCAHVYTSPGIQRCIKAGVKSIEHGQLADEDTVRMMADNDIWWSIQPFLADEDANKYDDPKAIAAQKEVAEGTMRAFEWADKHKVNWAFGTDILYSGGASQGRQLAKLARFMTPLEALHRATGAAGALLALSGARAPYDGRLGVIEAGACADLLVIDGDTETSLDWLKEENNLRLIMKGGQLFKNSL</sequence>
<dbReference type="Pfam" id="PF01979">
    <property type="entry name" value="Amidohydro_1"/>
    <property type="match status" value="1"/>
</dbReference>
<dbReference type="SUPFAM" id="SSF51556">
    <property type="entry name" value="Metallo-dependent hydrolases"/>
    <property type="match status" value="1"/>
</dbReference>